<name>A0A9K3HKG9_HELAN</name>
<keyword evidence="1" id="KW-0472">Membrane</keyword>
<protein>
    <submittedName>
        <fullName evidence="2">Uncharacterized protein</fullName>
    </submittedName>
</protein>
<proteinExistence type="predicted"/>
<organism evidence="2 3">
    <name type="scientific">Helianthus annuus</name>
    <name type="common">Common sunflower</name>
    <dbReference type="NCBI Taxonomy" id="4232"/>
    <lineage>
        <taxon>Eukaryota</taxon>
        <taxon>Viridiplantae</taxon>
        <taxon>Streptophyta</taxon>
        <taxon>Embryophyta</taxon>
        <taxon>Tracheophyta</taxon>
        <taxon>Spermatophyta</taxon>
        <taxon>Magnoliopsida</taxon>
        <taxon>eudicotyledons</taxon>
        <taxon>Gunneridae</taxon>
        <taxon>Pentapetalae</taxon>
        <taxon>asterids</taxon>
        <taxon>campanulids</taxon>
        <taxon>Asterales</taxon>
        <taxon>Asteraceae</taxon>
        <taxon>Asteroideae</taxon>
        <taxon>Heliantheae alliance</taxon>
        <taxon>Heliantheae</taxon>
        <taxon>Helianthus</taxon>
    </lineage>
</organism>
<evidence type="ECO:0000313" key="3">
    <source>
        <dbReference type="Proteomes" id="UP000215914"/>
    </source>
</evidence>
<sequence length="57" mass="6331">MMIPTEVTMLNIHAAASTAAFLSALLDGGIFSIVDPASNFLFVLSQIFFFLKKYIRF</sequence>
<keyword evidence="1" id="KW-0812">Transmembrane</keyword>
<feature type="transmembrane region" description="Helical" evidence="1">
    <location>
        <begin position="37"/>
        <end position="55"/>
    </location>
</feature>
<keyword evidence="1" id="KW-1133">Transmembrane helix</keyword>
<accession>A0A9K3HKG9</accession>
<dbReference type="AlphaFoldDB" id="A0A9K3HKG9"/>
<dbReference type="Gramene" id="mRNA:HanXRQr2_Chr11g0466581">
    <property type="protein sequence ID" value="CDS:HanXRQr2_Chr11g0466581.1"/>
    <property type="gene ID" value="HanXRQr2_Chr11g0466581"/>
</dbReference>
<comment type="caution">
    <text evidence="2">The sequence shown here is derived from an EMBL/GenBank/DDBJ whole genome shotgun (WGS) entry which is preliminary data.</text>
</comment>
<evidence type="ECO:0000256" key="1">
    <source>
        <dbReference type="SAM" id="Phobius"/>
    </source>
</evidence>
<reference evidence="2" key="1">
    <citation type="journal article" date="2017" name="Nature">
        <title>The sunflower genome provides insights into oil metabolism, flowering and Asterid evolution.</title>
        <authorList>
            <person name="Badouin H."/>
            <person name="Gouzy J."/>
            <person name="Grassa C.J."/>
            <person name="Murat F."/>
            <person name="Staton S.E."/>
            <person name="Cottret L."/>
            <person name="Lelandais-Briere C."/>
            <person name="Owens G.L."/>
            <person name="Carrere S."/>
            <person name="Mayjonade B."/>
            <person name="Legrand L."/>
            <person name="Gill N."/>
            <person name="Kane N.C."/>
            <person name="Bowers J.E."/>
            <person name="Hubner S."/>
            <person name="Bellec A."/>
            <person name="Berard A."/>
            <person name="Berges H."/>
            <person name="Blanchet N."/>
            <person name="Boniface M.C."/>
            <person name="Brunel D."/>
            <person name="Catrice O."/>
            <person name="Chaidir N."/>
            <person name="Claudel C."/>
            <person name="Donnadieu C."/>
            <person name="Faraut T."/>
            <person name="Fievet G."/>
            <person name="Helmstetter N."/>
            <person name="King M."/>
            <person name="Knapp S.J."/>
            <person name="Lai Z."/>
            <person name="Le Paslier M.C."/>
            <person name="Lippi Y."/>
            <person name="Lorenzon L."/>
            <person name="Mandel J.R."/>
            <person name="Marage G."/>
            <person name="Marchand G."/>
            <person name="Marquand E."/>
            <person name="Bret-Mestries E."/>
            <person name="Morien E."/>
            <person name="Nambeesan S."/>
            <person name="Nguyen T."/>
            <person name="Pegot-Espagnet P."/>
            <person name="Pouilly N."/>
            <person name="Raftis F."/>
            <person name="Sallet E."/>
            <person name="Schiex T."/>
            <person name="Thomas J."/>
            <person name="Vandecasteele C."/>
            <person name="Vares D."/>
            <person name="Vear F."/>
            <person name="Vautrin S."/>
            <person name="Crespi M."/>
            <person name="Mangin B."/>
            <person name="Burke J.M."/>
            <person name="Salse J."/>
            <person name="Munos S."/>
            <person name="Vincourt P."/>
            <person name="Rieseberg L.H."/>
            <person name="Langlade N.B."/>
        </authorList>
    </citation>
    <scope>NUCLEOTIDE SEQUENCE</scope>
    <source>
        <tissue evidence="2">Leaves</tissue>
    </source>
</reference>
<dbReference type="Proteomes" id="UP000215914">
    <property type="component" value="Unassembled WGS sequence"/>
</dbReference>
<reference evidence="2" key="2">
    <citation type="submission" date="2020-06" db="EMBL/GenBank/DDBJ databases">
        <title>Helianthus annuus Genome sequencing and assembly Release 2.</title>
        <authorList>
            <person name="Gouzy J."/>
            <person name="Langlade N."/>
            <person name="Munos S."/>
        </authorList>
    </citation>
    <scope>NUCLEOTIDE SEQUENCE</scope>
    <source>
        <tissue evidence="2">Leaves</tissue>
    </source>
</reference>
<gene>
    <name evidence="2" type="ORF">HanXRQr2_Chr11g0466581</name>
</gene>
<keyword evidence="3" id="KW-1185">Reference proteome</keyword>
<evidence type="ECO:0000313" key="2">
    <source>
        <dbReference type="EMBL" id="KAF5779951.1"/>
    </source>
</evidence>
<dbReference type="EMBL" id="MNCJ02000326">
    <property type="protein sequence ID" value="KAF5779951.1"/>
    <property type="molecule type" value="Genomic_DNA"/>
</dbReference>